<accession>A0A383ERQ4</accession>
<dbReference type="GO" id="GO:0046872">
    <property type="term" value="F:metal ion binding"/>
    <property type="evidence" value="ECO:0007669"/>
    <property type="project" value="UniProtKB-ARBA"/>
</dbReference>
<dbReference type="SUPFAM" id="SSF51197">
    <property type="entry name" value="Clavaminate synthase-like"/>
    <property type="match status" value="1"/>
</dbReference>
<organism evidence="1">
    <name type="scientific">marine metagenome</name>
    <dbReference type="NCBI Taxonomy" id="408172"/>
    <lineage>
        <taxon>unclassified sequences</taxon>
        <taxon>metagenomes</taxon>
        <taxon>ecological metagenomes</taxon>
    </lineage>
</organism>
<protein>
    <recommendedName>
        <fullName evidence="2">Phytanoyl-CoA dioxygenase</fullName>
    </recommendedName>
</protein>
<dbReference type="PANTHER" id="PTHR20883">
    <property type="entry name" value="PHYTANOYL-COA DIOXYGENASE DOMAIN CONTAINING 1"/>
    <property type="match status" value="1"/>
</dbReference>
<dbReference type="InterPro" id="IPR008775">
    <property type="entry name" value="Phytyl_CoA_dOase-like"/>
</dbReference>
<dbReference type="PANTHER" id="PTHR20883:SF48">
    <property type="entry name" value="ECTOINE DIOXYGENASE"/>
    <property type="match status" value="1"/>
</dbReference>
<gene>
    <name evidence="1" type="ORF">METZ01_LOCUS512295</name>
</gene>
<proteinExistence type="predicted"/>
<feature type="non-terminal residue" evidence="1">
    <location>
        <position position="209"/>
    </location>
</feature>
<evidence type="ECO:0000313" key="1">
    <source>
        <dbReference type="EMBL" id="SVE59441.1"/>
    </source>
</evidence>
<name>A0A383ERQ4_9ZZZZ</name>
<dbReference type="EMBL" id="UINC01228223">
    <property type="protein sequence ID" value="SVE59441.1"/>
    <property type="molecule type" value="Genomic_DNA"/>
</dbReference>
<dbReference type="Pfam" id="PF05721">
    <property type="entry name" value="PhyH"/>
    <property type="match status" value="1"/>
</dbReference>
<reference evidence="1" key="1">
    <citation type="submission" date="2018-05" db="EMBL/GenBank/DDBJ databases">
        <authorList>
            <person name="Lanie J.A."/>
            <person name="Ng W.-L."/>
            <person name="Kazmierczak K.M."/>
            <person name="Andrzejewski T.M."/>
            <person name="Davidsen T.M."/>
            <person name="Wayne K.J."/>
            <person name="Tettelin H."/>
            <person name="Glass J.I."/>
            <person name="Rusch D."/>
            <person name="Podicherti R."/>
            <person name="Tsui H.-C.T."/>
            <person name="Winkler M.E."/>
        </authorList>
    </citation>
    <scope>NUCLEOTIDE SEQUENCE</scope>
</reference>
<sequence length="209" mass="23540">MSDLQQEKFEIEVYGYTIIKNVLTEDLASEIRDVLIHLYQQHGTDHRHLGTARHIANLPTYDPIFFQTIDHSKVLPLIEHFMGLDIILGSLNARIVRPNDPIQHLHGDIPQPLIKKSAEFPVMMNTVWMLDEFTPEIGATRIVPGSHKSGYAQTPEGIEIKNVQTAIAPAGSVLIFNGQCWHGGGANTGDRARHALFGHYRNGSWMRFQ</sequence>
<evidence type="ECO:0008006" key="2">
    <source>
        <dbReference type="Google" id="ProtNLM"/>
    </source>
</evidence>
<dbReference type="GO" id="GO:0016491">
    <property type="term" value="F:oxidoreductase activity"/>
    <property type="evidence" value="ECO:0007669"/>
    <property type="project" value="UniProtKB-ARBA"/>
</dbReference>
<dbReference type="AlphaFoldDB" id="A0A383ERQ4"/>
<dbReference type="Gene3D" id="2.60.120.620">
    <property type="entry name" value="q2cbj1_9rhob like domain"/>
    <property type="match status" value="1"/>
</dbReference>